<dbReference type="Pfam" id="PF00392">
    <property type="entry name" value="GntR"/>
    <property type="match status" value="1"/>
</dbReference>
<keyword evidence="1" id="KW-0805">Transcription regulation</keyword>
<protein>
    <recommendedName>
        <fullName evidence="4">HTH gntR-type domain-containing protein</fullName>
    </recommendedName>
</protein>
<evidence type="ECO:0000256" key="3">
    <source>
        <dbReference type="ARBA" id="ARBA00023163"/>
    </source>
</evidence>
<dbReference type="InterPro" id="IPR000524">
    <property type="entry name" value="Tscrpt_reg_HTH_GntR"/>
</dbReference>
<dbReference type="InterPro" id="IPR036388">
    <property type="entry name" value="WH-like_DNA-bd_sf"/>
</dbReference>
<dbReference type="SMART" id="SM00895">
    <property type="entry name" value="FCD"/>
    <property type="match status" value="1"/>
</dbReference>
<feature type="domain" description="HTH gntR-type" evidence="4">
    <location>
        <begin position="1"/>
        <end position="63"/>
    </location>
</feature>
<dbReference type="SUPFAM" id="SSF46785">
    <property type="entry name" value="Winged helix' DNA-binding domain"/>
    <property type="match status" value="1"/>
</dbReference>
<dbReference type="SMART" id="SM00345">
    <property type="entry name" value="HTH_GNTR"/>
    <property type="match status" value="1"/>
</dbReference>
<sequence length="324" mass="35495">MAARLEKSILSGKLPPGCKLPGETSLAHDHDLSRAAVREALETLKARGLITSRRGSGSYVAVDAGSAALSASVGVYAALRRDADTYRQLMMLRMFVECECIGVLAEKNRWRSRERLRAALAGMAGKRASLAAFGKADLAFHLTLVEESGYKLYASLLRGLLRGIGGKYARETYVERSFVDTVLAEHRAICEALDLGRAGGARRALQRHLHHSLPRTYGFVPDAGTTGWPQDFFLNTICSRPQLSITTMESACASVLPPLHAPGRVGLRGFHHAGALGRRRHRAQSFGLPLIRRHSRMQFQVRSTGFPLYALPCQACEFWPAAKD</sequence>
<dbReference type="GO" id="GO:0003700">
    <property type="term" value="F:DNA-binding transcription factor activity"/>
    <property type="evidence" value="ECO:0007669"/>
    <property type="project" value="InterPro"/>
</dbReference>
<evidence type="ECO:0000313" key="6">
    <source>
        <dbReference type="Proteomes" id="UP000051269"/>
    </source>
</evidence>
<dbReference type="Proteomes" id="UP000051269">
    <property type="component" value="Unassembled WGS sequence"/>
</dbReference>
<dbReference type="InterPro" id="IPR036390">
    <property type="entry name" value="WH_DNA-bd_sf"/>
</dbReference>
<dbReference type="Gene3D" id="1.10.10.10">
    <property type="entry name" value="Winged helix-like DNA-binding domain superfamily/Winged helix DNA-binding domain"/>
    <property type="match status" value="1"/>
</dbReference>
<reference evidence="5 6" key="1">
    <citation type="submission" date="2015-10" db="EMBL/GenBank/DDBJ databases">
        <title>Metagenome-Assembled Genomes uncover a global brackish microbiome.</title>
        <authorList>
            <person name="Hugerth L.W."/>
            <person name="Larsson J."/>
            <person name="Alneberg J."/>
            <person name="Lindh M.V."/>
            <person name="Legrand C."/>
            <person name="Pinhassi J."/>
            <person name="Andersson A.F."/>
        </authorList>
    </citation>
    <scope>NUCLEOTIDE SEQUENCE [LARGE SCALE GENOMIC DNA]</scope>
    <source>
        <strain evidence="5">BACL18 MAG-120507-bin52</strain>
    </source>
</reference>
<organism evidence="5 6">
    <name type="scientific">Verrucomicrobia subdivision 6 bacterium BACL9 MAG-120507-bin52</name>
    <dbReference type="NCBI Taxonomy" id="1655590"/>
    <lineage>
        <taxon>Bacteria</taxon>
        <taxon>Pseudomonadati</taxon>
        <taxon>Verrucomicrobiota</taxon>
        <taxon>Verrucomicrobiia</taxon>
        <taxon>Verrucomicrobiales</taxon>
        <taxon>Verrucomicrobia subdivision 6</taxon>
    </lineage>
</organism>
<evidence type="ECO:0000256" key="2">
    <source>
        <dbReference type="ARBA" id="ARBA00023125"/>
    </source>
</evidence>
<dbReference type="AlphaFoldDB" id="A0A0R2RB24"/>
<keyword evidence="2" id="KW-0238">DNA-binding</keyword>
<accession>A0A0R2RB24</accession>
<name>A0A0R2RB24_9BACT</name>
<proteinExistence type="predicted"/>
<gene>
    <name evidence="5" type="ORF">ABR82_04965</name>
</gene>
<comment type="caution">
    <text evidence="5">The sequence shown here is derived from an EMBL/GenBank/DDBJ whole genome shotgun (WGS) entry which is preliminary data.</text>
</comment>
<evidence type="ECO:0000259" key="4">
    <source>
        <dbReference type="PROSITE" id="PS50949"/>
    </source>
</evidence>
<dbReference type="InterPro" id="IPR011711">
    <property type="entry name" value="GntR_C"/>
</dbReference>
<dbReference type="EMBL" id="LIBO01000366">
    <property type="protein sequence ID" value="KRO59735.1"/>
    <property type="molecule type" value="Genomic_DNA"/>
</dbReference>
<dbReference type="PANTHER" id="PTHR43537:SF44">
    <property type="entry name" value="GNTR FAMILY REGULATORY PROTEIN"/>
    <property type="match status" value="1"/>
</dbReference>
<dbReference type="PANTHER" id="PTHR43537">
    <property type="entry name" value="TRANSCRIPTIONAL REGULATOR, GNTR FAMILY"/>
    <property type="match status" value="1"/>
</dbReference>
<dbReference type="GO" id="GO:0003677">
    <property type="term" value="F:DNA binding"/>
    <property type="evidence" value="ECO:0007669"/>
    <property type="project" value="UniProtKB-KW"/>
</dbReference>
<evidence type="ECO:0000313" key="5">
    <source>
        <dbReference type="EMBL" id="KRO59735.1"/>
    </source>
</evidence>
<dbReference type="PROSITE" id="PS50949">
    <property type="entry name" value="HTH_GNTR"/>
    <property type="match status" value="1"/>
</dbReference>
<dbReference type="SUPFAM" id="SSF48008">
    <property type="entry name" value="GntR ligand-binding domain-like"/>
    <property type="match status" value="1"/>
</dbReference>
<dbReference type="Pfam" id="PF07729">
    <property type="entry name" value="FCD"/>
    <property type="match status" value="1"/>
</dbReference>
<evidence type="ECO:0000256" key="1">
    <source>
        <dbReference type="ARBA" id="ARBA00023015"/>
    </source>
</evidence>
<dbReference type="CDD" id="cd07377">
    <property type="entry name" value="WHTH_GntR"/>
    <property type="match status" value="1"/>
</dbReference>
<dbReference type="InterPro" id="IPR008920">
    <property type="entry name" value="TF_FadR/GntR_C"/>
</dbReference>
<dbReference type="PRINTS" id="PR00035">
    <property type="entry name" value="HTHGNTR"/>
</dbReference>
<keyword evidence="3" id="KW-0804">Transcription</keyword>
<dbReference type="Gene3D" id="1.20.120.530">
    <property type="entry name" value="GntR ligand-binding domain-like"/>
    <property type="match status" value="1"/>
</dbReference>